<keyword evidence="1" id="KW-0472">Membrane</keyword>
<evidence type="ECO:0000256" key="1">
    <source>
        <dbReference type="SAM" id="Phobius"/>
    </source>
</evidence>
<sequence>MKNRYGFCFVTAFVMLMWSLPRLTFEGMREEVLFSGAWMLLAFCVLAGNLSGILYGTDRKREVSKAGSAAKVRQKGR</sequence>
<keyword evidence="1" id="KW-1133">Transmembrane helix</keyword>
<name>A0A2S7MXW0_9BACI</name>
<feature type="transmembrane region" description="Helical" evidence="1">
    <location>
        <begin position="37"/>
        <end position="55"/>
    </location>
</feature>
<dbReference type="EMBL" id="PKOZ01000008">
    <property type="protein sequence ID" value="PQD94642.1"/>
    <property type="molecule type" value="Genomic_DNA"/>
</dbReference>
<keyword evidence="1" id="KW-0812">Transmembrane</keyword>
<comment type="caution">
    <text evidence="2">The sequence shown here is derived from an EMBL/GenBank/DDBJ whole genome shotgun (WGS) entry which is preliminary data.</text>
</comment>
<proteinExistence type="predicted"/>
<feature type="transmembrane region" description="Helical" evidence="1">
    <location>
        <begin position="7"/>
        <end position="25"/>
    </location>
</feature>
<dbReference type="RefSeq" id="WP_104850023.1">
    <property type="nucleotide sequence ID" value="NZ_PKOZ01000008.1"/>
</dbReference>
<organism evidence="2 3">
    <name type="scientific">Pradoshia eiseniae</name>
    <dbReference type="NCBI Taxonomy" id="2064768"/>
    <lineage>
        <taxon>Bacteria</taxon>
        <taxon>Bacillati</taxon>
        <taxon>Bacillota</taxon>
        <taxon>Bacilli</taxon>
        <taxon>Bacillales</taxon>
        <taxon>Bacillaceae</taxon>
        <taxon>Pradoshia</taxon>
    </lineage>
</organism>
<evidence type="ECO:0000313" key="3">
    <source>
        <dbReference type="Proteomes" id="UP000239663"/>
    </source>
</evidence>
<dbReference type="AlphaFoldDB" id="A0A2S7MXW0"/>
<reference evidence="2 3" key="1">
    <citation type="submission" date="2017-12" db="EMBL/GenBank/DDBJ databases">
        <title>Taxonomic description and draft genome of Pradoshia cofamensis Gen. nov., sp. nov., a thermotolerant bacillale isolated from anterior gut of earthworm Eisenia fetida.</title>
        <authorList>
            <person name="Saha T."/>
            <person name="Chakraborty R."/>
        </authorList>
    </citation>
    <scope>NUCLEOTIDE SEQUENCE [LARGE SCALE GENOMIC DNA]</scope>
    <source>
        <strain evidence="2 3">EAG3</strain>
    </source>
</reference>
<dbReference type="Proteomes" id="UP000239663">
    <property type="component" value="Unassembled WGS sequence"/>
</dbReference>
<evidence type="ECO:0000313" key="2">
    <source>
        <dbReference type="EMBL" id="PQD94642.1"/>
    </source>
</evidence>
<protein>
    <submittedName>
        <fullName evidence="2">Uncharacterized protein</fullName>
    </submittedName>
</protein>
<keyword evidence="3" id="KW-1185">Reference proteome</keyword>
<gene>
    <name evidence="2" type="ORF">CYL18_13350</name>
</gene>
<dbReference type="OrthoDB" id="2969610at2"/>
<accession>A0A2S7MXW0</accession>